<feature type="compositionally biased region" description="Basic and acidic residues" evidence="6">
    <location>
        <begin position="337"/>
        <end position="350"/>
    </location>
</feature>
<feature type="region of interest" description="Disordered" evidence="6">
    <location>
        <begin position="927"/>
        <end position="959"/>
    </location>
</feature>
<keyword evidence="8" id="KW-1185">Reference proteome</keyword>
<dbReference type="PANTHER" id="PTHR15073:SF1">
    <property type="entry name" value="RETICULOCYTE-BINDING PROTEIN HOMOLOG 2A"/>
    <property type="match status" value="1"/>
</dbReference>
<dbReference type="Proteomes" id="UP000683360">
    <property type="component" value="Unassembled WGS sequence"/>
</dbReference>
<dbReference type="AlphaFoldDB" id="A0A8S3QGS5"/>
<evidence type="ECO:0000256" key="6">
    <source>
        <dbReference type="SAM" id="MobiDB-lite"/>
    </source>
</evidence>
<comment type="similarity">
    <text evidence="2">Belongs to the MAP7 family.</text>
</comment>
<dbReference type="EMBL" id="CAJPWZ010000467">
    <property type="protein sequence ID" value="CAG2193866.1"/>
    <property type="molecule type" value="Genomic_DNA"/>
</dbReference>
<evidence type="ECO:0000313" key="8">
    <source>
        <dbReference type="Proteomes" id="UP000683360"/>
    </source>
</evidence>
<organism evidence="7 8">
    <name type="scientific">Mytilus edulis</name>
    <name type="common">Blue mussel</name>
    <dbReference type="NCBI Taxonomy" id="6550"/>
    <lineage>
        <taxon>Eukaryota</taxon>
        <taxon>Metazoa</taxon>
        <taxon>Spiralia</taxon>
        <taxon>Lophotrochozoa</taxon>
        <taxon>Mollusca</taxon>
        <taxon>Bivalvia</taxon>
        <taxon>Autobranchia</taxon>
        <taxon>Pteriomorphia</taxon>
        <taxon>Mytilida</taxon>
        <taxon>Mytiloidea</taxon>
        <taxon>Mytilidae</taxon>
        <taxon>Mytilinae</taxon>
        <taxon>Mytilus</taxon>
    </lineage>
</organism>
<feature type="region of interest" description="Disordered" evidence="6">
    <location>
        <begin position="495"/>
        <end position="519"/>
    </location>
</feature>
<evidence type="ECO:0000313" key="7">
    <source>
        <dbReference type="EMBL" id="CAG2193866.1"/>
    </source>
</evidence>
<feature type="compositionally biased region" description="Basic and acidic residues" evidence="6">
    <location>
        <begin position="278"/>
        <end position="319"/>
    </location>
</feature>
<feature type="compositionally biased region" description="Basic and acidic residues" evidence="6">
    <location>
        <begin position="9"/>
        <end position="99"/>
    </location>
</feature>
<feature type="compositionally biased region" description="Polar residues" evidence="6">
    <location>
        <begin position="397"/>
        <end position="435"/>
    </location>
</feature>
<feature type="compositionally biased region" description="Basic and acidic residues" evidence="6">
    <location>
        <begin position="185"/>
        <end position="194"/>
    </location>
</feature>
<feature type="compositionally biased region" description="Gly residues" evidence="6">
    <location>
        <begin position="105"/>
        <end position="114"/>
    </location>
</feature>
<dbReference type="InterPro" id="IPR051483">
    <property type="entry name" value="MAP7_domain-containing"/>
</dbReference>
<feature type="compositionally biased region" description="Low complexity" evidence="6">
    <location>
        <begin position="700"/>
        <end position="716"/>
    </location>
</feature>
<gene>
    <name evidence="7" type="ORF">MEDL_8959</name>
</gene>
<sequence length="1044" mass="118255">MSKKKKRKKGEDKIRQQKEKLAEERQKKLEEMKEQQRLAQEKREKQLELRRLKIEELRRRDDERRHAVEERRRRQETEEMARRESIIQKSAERITRFEQWKASGRKGGSFGGGTPPNKHLSMSTSVLYNKRSSDIGGSTGNLSVNNRPGSLLALNTISEKRRSFLAGNGPPPTRPKSSINLNTKENIKLRERSTPRKPRPSSVATSMPSFMHVESPSPKMRSKSSDRVNRDKSKGAVPPQPKFTPKKEKDALNKQEKSNDKKVSTAVDLKVVDNLGIMHDDKKKFDPRILLAEKRKAEQQKKAEEAKREGSPEKTDKSKMKMSQSSIDRLSAPKQVKVKEDTPTKQEPVKATHAKPTKQKGKENKETSMKDKKTDKSEKISSTEKLDVKEEGKPRSKPSTPTKQVRSKSGSPSKMQVSFDSSLVSSTDAISNDQLFESIEDETLPDLGDSSPDHSASSDRGGLKVENLDDSLNKSIEEIQDMEIVAGNFDGEKEGVVEKSSSPMPDVVPQVEESKNEIDEEKVVKSIPVILEPAVTSTPSREARDLSPASKAGTPASASKSQKELELEEYRAKLAEKRRQAREKAEREAEIERQKQEQLRLEEEERQRKEEEEEKKIEEEAERLAEEARRMEGERLRKAIEAEELRKKEEAERTEQEKLAREEAERKQKEEAERMEKWRKEKIKRNEERTERKKKLAAIMSKGSDSNLSSMSMSQSLTNLVTNEDEQPKEELTVTTDSTPKFKSPLLQKLAENKQNGGETPKFKSPLLQSLLGKKGRLAEKLEAEKSETETDSDRSDTDTKVSTETREISHISADCNSDASDSSDNNSVINADTLNNGIHNGHIKELVDSSISMRTVDSLGTSVTDSSLYGSLTDSATTADHKFEQIIDLARKKLYQSPSLPSRKMQPEDKKSQISYESANSLVTNGIHSDNSFSEDMSASEVKDHSSSSTDTSNESFTEHVYSENFETDPASHNVDHYEKDPKQVELDNMWQQLEGAMIQSHDEIREKLTEYGVGDGDEDSESEEGQIWRMVQEIPLYMLELT</sequence>
<feature type="compositionally biased region" description="Basic and acidic residues" evidence="6">
    <location>
        <begin position="360"/>
        <end position="394"/>
    </location>
</feature>
<evidence type="ECO:0000256" key="3">
    <source>
        <dbReference type="ARBA" id="ARBA00022490"/>
    </source>
</evidence>
<protein>
    <submittedName>
        <fullName evidence="7">Uncharacterized protein</fullName>
    </submittedName>
</protein>
<proteinExistence type="inferred from homology"/>
<evidence type="ECO:0000256" key="5">
    <source>
        <dbReference type="ARBA" id="ARBA00023212"/>
    </source>
</evidence>
<evidence type="ECO:0000256" key="4">
    <source>
        <dbReference type="ARBA" id="ARBA00023054"/>
    </source>
</evidence>
<dbReference type="GO" id="GO:0000226">
    <property type="term" value="P:microtubule cytoskeleton organization"/>
    <property type="evidence" value="ECO:0007669"/>
    <property type="project" value="InterPro"/>
</dbReference>
<keyword evidence="3" id="KW-0963">Cytoplasm</keyword>
<feature type="compositionally biased region" description="Polar residues" evidence="6">
    <location>
        <begin position="927"/>
        <end position="938"/>
    </location>
</feature>
<comment type="caution">
    <text evidence="7">The sequence shown here is derived from an EMBL/GenBank/DDBJ whole genome shotgun (WGS) entry which is preliminary data.</text>
</comment>
<dbReference type="PANTHER" id="PTHR15073">
    <property type="entry name" value="MICROTUBULE-ASSOCIATED PROTEIN"/>
    <property type="match status" value="1"/>
</dbReference>
<keyword evidence="5" id="KW-0206">Cytoskeleton</keyword>
<name>A0A8S3QGS5_MYTED</name>
<dbReference type="InterPro" id="IPR008604">
    <property type="entry name" value="MAP7_fam"/>
</dbReference>
<comment type="subcellular location">
    <subcellularLocation>
        <location evidence="1">Cytoplasm</location>
        <location evidence="1">Cytoskeleton</location>
    </subcellularLocation>
</comment>
<feature type="compositionally biased region" description="Basic and acidic residues" evidence="6">
    <location>
        <begin position="561"/>
        <end position="691"/>
    </location>
</feature>
<accession>A0A8S3QGS5</accession>
<feature type="region of interest" description="Disordered" evidence="6">
    <location>
        <begin position="532"/>
        <end position="825"/>
    </location>
</feature>
<feature type="region of interest" description="Disordered" evidence="6">
    <location>
        <begin position="163"/>
        <end position="466"/>
    </location>
</feature>
<dbReference type="GO" id="GO:0015630">
    <property type="term" value="C:microtubule cytoskeleton"/>
    <property type="evidence" value="ECO:0007669"/>
    <property type="project" value="InterPro"/>
</dbReference>
<feature type="compositionally biased region" description="Basic and acidic residues" evidence="6">
    <location>
        <begin position="223"/>
        <end position="234"/>
    </location>
</feature>
<feature type="region of interest" description="Disordered" evidence="6">
    <location>
        <begin position="1"/>
        <end position="121"/>
    </location>
</feature>
<feature type="compositionally biased region" description="Basic and acidic residues" evidence="6">
    <location>
        <begin position="245"/>
        <end position="263"/>
    </location>
</feature>
<evidence type="ECO:0000256" key="2">
    <source>
        <dbReference type="ARBA" id="ARBA00007525"/>
    </source>
</evidence>
<feature type="compositionally biased region" description="Polar residues" evidence="6">
    <location>
        <begin position="175"/>
        <end position="184"/>
    </location>
</feature>
<feature type="compositionally biased region" description="Low complexity" evidence="6">
    <location>
        <begin position="948"/>
        <end position="957"/>
    </location>
</feature>
<feature type="compositionally biased region" description="Basic and acidic residues" evidence="6">
    <location>
        <begin position="777"/>
        <end position="810"/>
    </location>
</feature>
<reference evidence="7" key="1">
    <citation type="submission" date="2021-03" db="EMBL/GenBank/DDBJ databases">
        <authorList>
            <person name="Bekaert M."/>
        </authorList>
    </citation>
    <scope>NUCLEOTIDE SEQUENCE</scope>
</reference>
<dbReference type="Pfam" id="PF05672">
    <property type="entry name" value="MAP7"/>
    <property type="match status" value="1"/>
</dbReference>
<dbReference type="OrthoDB" id="6161699at2759"/>
<evidence type="ECO:0000256" key="1">
    <source>
        <dbReference type="ARBA" id="ARBA00004245"/>
    </source>
</evidence>
<keyword evidence="4" id="KW-0175">Coiled coil</keyword>
<feature type="compositionally biased region" description="Low complexity" evidence="6">
    <location>
        <begin position="813"/>
        <end position="825"/>
    </location>
</feature>